<evidence type="ECO:0000256" key="1">
    <source>
        <dbReference type="ARBA" id="ARBA00000032"/>
    </source>
</evidence>
<dbReference type="InterPro" id="IPR008963">
    <property type="entry name" value="Purple_acid_Pase-like_N"/>
</dbReference>
<comment type="caution">
    <text evidence="13">The sequence shown here is derived from an EMBL/GenBank/DDBJ whole genome shotgun (WGS) entry which is preliminary data.</text>
</comment>
<keyword evidence="6" id="KW-0732">Signal</keyword>
<evidence type="ECO:0000313" key="14">
    <source>
        <dbReference type="Proteomes" id="UP001206925"/>
    </source>
</evidence>
<evidence type="ECO:0000313" key="13">
    <source>
        <dbReference type="EMBL" id="KAI7734140.1"/>
    </source>
</evidence>
<comment type="cofactor">
    <cofactor evidence="3">
        <name>Fe cation</name>
        <dbReference type="ChEBI" id="CHEBI:24875"/>
    </cofactor>
</comment>
<evidence type="ECO:0000256" key="5">
    <source>
        <dbReference type="ARBA" id="ARBA00022723"/>
    </source>
</evidence>
<accession>A0AAD5G9E3</accession>
<keyword evidence="14" id="KW-1185">Reference proteome</keyword>
<dbReference type="PANTHER" id="PTHR22953">
    <property type="entry name" value="ACID PHOSPHATASE RELATED"/>
    <property type="match status" value="1"/>
</dbReference>
<dbReference type="EC" id="3.1.3.2" evidence="11"/>
<dbReference type="InterPro" id="IPR039331">
    <property type="entry name" value="PAPs-like"/>
</dbReference>
<evidence type="ECO:0000256" key="9">
    <source>
        <dbReference type="ARBA" id="ARBA00023004"/>
    </source>
</evidence>
<feature type="non-terminal residue" evidence="13">
    <location>
        <position position="762"/>
    </location>
</feature>
<sequence length="762" mass="87523">MKVHITQGDHEGRGVIVSWVTPNEPGSSKVTYWAENTDLKKHAVGKFVTYKYYNYSSPYIHHCTIKNLEYNTKYFYELGTGNATRQFWFTTPPEVGPDVPYTFGLIGDLGQTFDSNRTLTHYESNPAKGQAVLFVGDLSYADAYPLHDNNRWDSWGRFVERSVAYQPWIWSAGNHEIDFLPEYGEGEPFKPYTHRYYVPYEASGSTSPLWYSIKRASAYIIVMSSYSAYGMYTPQYKWLMSELPKVNRTETPWLIVVMHCPLYSSYVHHYMEGETMRVMYEQYFVQYKVDVVFSGHVHAYERTERVSNIAYNIENGLCTPRYDGSAPVYITVVLLIMLGIVIKMDIQSKPILYGFTICTGNHHKIYLLHLSDLGLGALKSCNGGVSSSYSRSNDISADMPLTSDVFAVPPGYNAPQQVHITQGDNEGRGVIVSWVTPNEPGSSKVTYWAENTDLKKHAVGKFVTYKYYNYSSPYIHHCTIKNLEYNIKYFYELGTGNATRQFWFTTPPEVGPDVPYTFGLIGDLGQTFDSNRTLTHYESNPAKGQAVLFVGDLSYADAYPLHDNNRWDSWGRFVERSVAYQPWIWSAGNHEIDFLPEYGEGMYTPQYKWLMSELPKVNRTETPWLIVVMHCPLYSSYVHHYMEGETMRVMYEQYFVQYKVDVVFSGHVHAYERTERVSNIAYNIENGLCSPRYDGSAPVYITVGDGGNQEGLLYEMVDPQPKYSAFREPSYGHATFEIKNRTTAYYAWHRNQDGYSVEADSV</sequence>
<dbReference type="InterPro" id="IPR041792">
    <property type="entry name" value="MPP_PAP"/>
</dbReference>
<dbReference type="Gene3D" id="2.60.40.380">
    <property type="entry name" value="Purple acid phosphatase-like, N-terminal"/>
    <property type="match status" value="2"/>
</dbReference>
<keyword evidence="10" id="KW-0325">Glycoprotein</keyword>
<name>A0AAD5G9E3_AMBAR</name>
<keyword evidence="7 11" id="KW-0378">Hydrolase</keyword>
<protein>
    <recommendedName>
        <fullName evidence="11">Purple acid phosphatase</fullName>
        <ecNumber evidence="11">3.1.3.2</ecNumber>
    </recommendedName>
</protein>
<dbReference type="SUPFAM" id="SSF49363">
    <property type="entry name" value="Purple acid phosphatase, N-terminal domain"/>
    <property type="match status" value="2"/>
</dbReference>
<dbReference type="GO" id="GO:0003993">
    <property type="term" value="F:acid phosphatase activity"/>
    <property type="evidence" value="ECO:0007669"/>
    <property type="project" value="UniProtKB-EC"/>
</dbReference>
<dbReference type="InterPro" id="IPR025733">
    <property type="entry name" value="PAPs_C"/>
</dbReference>
<organism evidence="13 14">
    <name type="scientific">Ambrosia artemisiifolia</name>
    <name type="common">Common ragweed</name>
    <dbReference type="NCBI Taxonomy" id="4212"/>
    <lineage>
        <taxon>Eukaryota</taxon>
        <taxon>Viridiplantae</taxon>
        <taxon>Streptophyta</taxon>
        <taxon>Embryophyta</taxon>
        <taxon>Tracheophyta</taxon>
        <taxon>Spermatophyta</taxon>
        <taxon>Magnoliopsida</taxon>
        <taxon>eudicotyledons</taxon>
        <taxon>Gunneridae</taxon>
        <taxon>Pentapetalae</taxon>
        <taxon>asterids</taxon>
        <taxon>campanulids</taxon>
        <taxon>Asterales</taxon>
        <taxon>Asteraceae</taxon>
        <taxon>Asteroideae</taxon>
        <taxon>Heliantheae alliance</taxon>
        <taxon>Heliantheae</taxon>
        <taxon>Ambrosia</taxon>
    </lineage>
</organism>
<comment type="similarity">
    <text evidence="4 11">Belongs to the metallophosphoesterase superfamily. Purple acid phosphatase family.</text>
</comment>
<evidence type="ECO:0000256" key="4">
    <source>
        <dbReference type="ARBA" id="ARBA00008723"/>
    </source>
</evidence>
<dbReference type="Pfam" id="PF14008">
    <property type="entry name" value="Metallophos_C"/>
    <property type="match status" value="1"/>
</dbReference>
<evidence type="ECO:0000256" key="10">
    <source>
        <dbReference type="ARBA" id="ARBA00023180"/>
    </source>
</evidence>
<dbReference type="Gene3D" id="3.60.21.10">
    <property type="match status" value="3"/>
</dbReference>
<evidence type="ECO:0000256" key="6">
    <source>
        <dbReference type="ARBA" id="ARBA00022729"/>
    </source>
</evidence>
<comment type="cofactor">
    <cofactor evidence="2">
        <name>Zn(2+)</name>
        <dbReference type="ChEBI" id="CHEBI:29105"/>
    </cofactor>
</comment>
<dbReference type="GO" id="GO:0046872">
    <property type="term" value="F:metal ion binding"/>
    <property type="evidence" value="ECO:0007669"/>
    <property type="project" value="UniProtKB-KW"/>
</dbReference>
<dbReference type="SUPFAM" id="SSF56300">
    <property type="entry name" value="Metallo-dependent phosphatases"/>
    <property type="match status" value="2"/>
</dbReference>
<dbReference type="InterPro" id="IPR015914">
    <property type="entry name" value="PAPs_N"/>
</dbReference>
<evidence type="ECO:0000256" key="3">
    <source>
        <dbReference type="ARBA" id="ARBA00001962"/>
    </source>
</evidence>
<proteinExistence type="inferred from homology"/>
<dbReference type="Pfam" id="PF00149">
    <property type="entry name" value="Metallophos"/>
    <property type="match status" value="2"/>
</dbReference>
<evidence type="ECO:0000259" key="12">
    <source>
        <dbReference type="PROSITE" id="PS50853"/>
    </source>
</evidence>
<dbReference type="InterPro" id="IPR029052">
    <property type="entry name" value="Metallo-depent_PP-like"/>
</dbReference>
<dbReference type="PROSITE" id="PS50853">
    <property type="entry name" value="FN3"/>
    <property type="match status" value="1"/>
</dbReference>
<dbReference type="PANTHER" id="PTHR22953:SF159">
    <property type="entry name" value="PURPLE ACID PHOSPHATASE"/>
    <property type="match status" value="1"/>
</dbReference>
<feature type="domain" description="Fibronectin type-III" evidence="12">
    <location>
        <begin position="414"/>
        <end position="509"/>
    </location>
</feature>
<dbReference type="Pfam" id="PF16656">
    <property type="entry name" value="Pur_ac_phosph_N"/>
    <property type="match status" value="2"/>
</dbReference>
<dbReference type="InterPro" id="IPR004843">
    <property type="entry name" value="Calcineurin-like_PHP"/>
</dbReference>
<keyword evidence="5" id="KW-0479">Metal-binding</keyword>
<comment type="catalytic activity">
    <reaction evidence="1 11">
        <text>a phosphate monoester + H2O = an alcohol + phosphate</text>
        <dbReference type="Rhea" id="RHEA:15017"/>
        <dbReference type="ChEBI" id="CHEBI:15377"/>
        <dbReference type="ChEBI" id="CHEBI:30879"/>
        <dbReference type="ChEBI" id="CHEBI:43474"/>
        <dbReference type="ChEBI" id="CHEBI:67140"/>
        <dbReference type="EC" id="3.1.3.2"/>
    </reaction>
</comment>
<evidence type="ECO:0000256" key="2">
    <source>
        <dbReference type="ARBA" id="ARBA00001947"/>
    </source>
</evidence>
<reference evidence="13" key="1">
    <citation type="submission" date="2022-06" db="EMBL/GenBank/DDBJ databases">
        <title>Uncovering the hologenomic basis of an extraordinary plant invasion.</title>
        <authorList>
            <person name="Bieker V.C."/>
            <person name="Martin M.D."/>
            <person name="Gilbert T."/>
            <person name="Hodgins K."/>
            <person name="Battlay P."/>
            <person name="Petersen B."/>
            <person name="Wilson J."/>
        </authorList>
    </citation>
    <scope>NUCLEOTIDE SEQUENCE</scope>
    <source>
        <strain evidence="13">AA19_3_7</strain>
        <tissue evidence="13">Leaf</tissue>
    </source>
</reference>
<gene>
    <name evidence="13" type="ORF">M8C21_018447</name>
</gene>
<dbReference type="AlphaFoldDB" id="A0AAD5G9E3"/>
<keyword evidence="8" id="KW-0862">Zinc</keyword>
<dbReference type="CDD" id="cd00839">
    <property type="entry name" value="MPP_PAPs"/>
    <property type="match status" value="2"/>
</dbReference>
<keyword evidence="9" id="KW-0408">Iron</keyword>
<evidence type="ECO:0000256" key="8">
    <source>
        <dbReference type="ARBA" id="ARBA00022833"/>
    </source>
</evidence>
<dbReference type="EMBL" id="JAMZMK010009816">
    <property type="protein sequence ID" value="KAI7734140.1"/>
    <property type="molecule type" value="Genomic_DNA"/>
</dbReference>
<dbReference type="InterPro" id="IPR003961">
    <property type="entry name" value="FN3_dom"/>
</dbReference>
<evidence type="ECO:0000256" key="7">
    <source>
        <dbReference type="ARBA" id="ARBA00022801"/>
    </source>
</evidence>
<dbReference type="Proteomes" id="UP001206925">
    <property type="component" value="Unassembled WGS sequence"/>
</dbReference>
<evidence type="ECO:0000256" key="11">
    <source>
        <dbReference type="RuleBase" id="RU361203"/>
    </source>
</evidence>
<dbReference type="FunFam" id="2.60.40.380:FF:000001">
    <property type="entry name" value="Fe(3+)-Zn(2+) purple acid phosphatase"/>
    <property type="match status" value="2"/>
</dbReference>